<evidence type="ECO:0000313" key="3">
    <source>
        <dbReference type="Proteomes" id="UP000238296"/>
    </source>
</evidence>
<dbReference type="Proteomes" id="UP000238296">
    <property type="component" value="Unassembled WGS sequence"/>
</dbReference>
<name>A0A2S8BEX9_9MYCO</name>
<dbReference type="AlphaFoldDB" id="A0A2S8BEX9"/>
<feature type="domain" description="Gp28/Gp37-like" evidence="1">
    <location>
        <begin position="41"/>
        <end position="531"/>
    </location>
</feature>
<proteinExistence type="predicted"/>
<gene>
    <name evidence="2" type="ORF">C1Y40_04640</name>
</gene>
<evidence type="ECO:0000259" key="1">
    <source>
        <dbReference type="Pfam" id="PF14594"/>
    </source>
</evidence>
<sequence length="563" mass="61840">MTVQASPALSAAIQGGDVVAASQAAIAAARLDQQPPTDIDVEIYDKYWKPIGSCGNYIEVKPTFARLELPTAQMELMGVDPFAETVLSCDTTLVPVTMQIEYLRWAGWVEIAHDKINADGSETVECQLVGLLTMLDRILVWPEPFLPIEIQPSEAIYMGPAITVLKTMVAENCLRLQLGLWELVNTLGSLDVDWRAWFGTLLVDGLSPAAIQQMVTTPICVIFTDPLQDTSPWIAMHGRMDTCWKLMLQHLRDNGLYPSMDLWLPGEPQPEGVLFPLTVPTYIFNIKDYQGVTGPSGTVADGAVRDLVSLAGSLLGTTRSSFLNPDNEYVPPGSNIEIAPVLGVNFVPPWVVFNADVKDSGITSLDVAHHAMQAWNLTLGGKSPQWLNDLLNASLEYLVDILMIAIGITGIPNSILDGIVDNAFLAFELFELFDQRVQMGPYGPPEKFFPTQSTYNVDTLFAAMTAAWDVRGYPAAMFSFYNGLPYTIGRDLFPGALASVIRRGTLYTDYADKITVTDNRTTRKVDVMVGDGRRDEAPMTIFQRKLVGLEEDINLVLLAPPNS</sequence>
<dbReference type="Pfam" id="PF14594">
    <property type="entry name" value="Sipho_Gp37"/>
    <property type="match status" value="1"/>
</dbReference>
<accession>A0A2S8BEX9</accession>
<dbReference type="EMBL" id="PPEA01000660">
    <property type="protein sequence ID" value="PQM45214.1"/>
    <property type="molecule type" value="Genomic_DNA"/>
</dbReference>
<organism evidence="2 3">
    <name type="scientific">Mycobacterium talmoniae</name>
    <dbReference type="NCBI Taxonomy" id="1858794"/>
    <lineage>
        <taxon>Bacteria</taxon>
        <taxon>Bacillati</taxon>
        <taxon>Actinomycetota</taxon>
        <taxon>Actinomycetes</taxon>
        <taxon>Mycobacteriales</taxon>
        <taxon>Mycobacteriaceae</taxon>
        <taxon>Mycobacterium</taxon>
    </lineage>
</organism>
<dbReference type="InterPro" id="IPR029432">
    <property type="entry name" value="Gp28/Gp37-like_dom"/>
</dbReference>
<reference evidence="2 3" key="1">
    <citation type="journal article" date="2017" name="Int. J. Syst. Evol. Microbiol.">
        <title>Mycobacterium talmoniae sp. nov., a slowly growing mycobacterium isolated from human respiratory samples.</title>
        <authorList>
            <person name="Davidson R.M."/>
            <person name="DeGroote M.A."/>
            <person name="Marola J.L."/>
            <person name="Buss S."/>
            <person name="Jones V."/>
            <person name="McNeil M.R."/>
            <person name="Freifeld A.G."/>
            <person name="Elaine Epperson L."/>
            <person name="Hasan N.A."/>
            <person name="Jackson M."/>
            <person name="Iwen P.C."/>
            <person name="Salfinger M."/>
            <person name="Strong M."/>
        </authorList>
    </citation>
    <scope>NUCLEOTIDE SEQUENCE [LARGE SCALE GENOMIC DNA]</scope>
    <source>
        <strain evidence="2 3">ATCC BAA-2683</strain>
    </source>
</reference>
<evidence type="ECO:0000313" key="2">
    <source>
        <dbReference type="EMBL" id="PQM45214.1"/>
    </source>
</evidence>
<comment type="caution">
    <text evidence="2">The sequence shown here is derived from an EMBL/GenBank/DDBJ whole genome shotgun (WGS) entry which is preliminary data.</text>
</comment>
<protein>
    <recommendedName>
        <fullName evidence="1">Gp28/Gp37-like domain-containing protein</fullName>
    </recommendedName>
</protein>